<name>A0AAW8M8S3_9PSED</name>
<comment type="subunit">
    <text evidence="10">Heterotetramer of 2 PreA and 2 PreT subunits.</text>
</comment>
<evidence type="ECO:0000256" key="5">
    <source>
        <dbReference type="ARBA" id="ARBA00022975"/>
    </source>
</evidence>
<evidence type="ECO:0000256" key="10">
    <source>
        <dbReference type="ARBA" id="ARBA00049714"/>
    </source>
</evidence>
<keyword evidence="4" id="KW-0288">FMN</keyword>
<dbReference type="GO" id="GO:0006222">
    <property type="term" value="P:UMP biosynthetic process"/>
    <property type="evidence" value="ECO:0007669"/>
    <property type="project" value="InterPro"/>
</dbReference>
<dbReference type="EC" id="1.3.1.1" evidence="11"/>
<evidence type="ECO:0000256" key="1">
    <source>
        <dbReference type="ARBA" id="ARBA00001917"/>
    </source>
</evidence>
<dbReference type="EMBL" id="JAVDVC010000003">
    <property type="protein sequence ID" value="MDR6958176.1"/>
    <property type="molecule type" value="Genomic_DNA"/>
</dbReference>
<evidence type="ECO:0000256" key="4">
    <source>
        <dbReference type="ARBA" id="ARBA00022643"/>
    </source>
</evidence>
<comment type="caution">
    <text evidence="13">The sequence shown here is derived from an EMBL/GenBank/DDBJ whole genome shotgun (WGS) entry which is preliminary data.</text>
</comment>
<dbReference type="Gene3D" id="3.20.20.70">
    <property type="entry name" value="Aldolase class I"/>
    <property type="match status" value="1"/>
</dbReference>
<keyword evidence="5" id="KW-0665">Pyrimidine biosynthesis</keyword>
<dbReference type="GO" id="GO:0004159">
    <property type="term" value="F:dihydropyrimidine dehydrogenase (NAD+) activity"/>
    <property type="evidence" value="ECO:0007669"/>
    <property type="project" value="UniProtKB-EC"/>
</dbReference>
<evidence type="ECO:0000256" key="2">
    <source>
        <dbReference type="ARBA" id="ARBA00004725"/>
    </source>
</evidence>
<dbReference type="GO" id="GO:0002058">
    <property type="term" value="F:uracil binding"/>
    <property type="evidence" value="ECO:0007669"/>
    <property type="project" value="TreeGrafter"/>
</dbReference>
<evidence type="ECO:0000313" key="13">
    <source>
        <dbReference type="EMBL" id="MDR6958176.1"/>
    </source>
</evidence>
<keyword evidence="3" id="KW-0285">Flavoprotein</keyword>
<accession>A0AAW8M8S3</accession>
<comment type="catalytic activity">
    <reaction evidence="8">
        <text>5,6-dihydrouracil + NAD(+) = uracil + NADH + H(+)</text>
        <dbReference type="Rhea" id="RHEA:20189"/>
        <dbReference type="ChEBI" id="CHEBI:15378"/>
        <dbReference type="ChEBI" id="CHEBI:15901"/>
        <dbReference type="ChEBI" id="CHEBI:17568"/>
        <dbReference type="ChEBI" id="CHEBI:57540"/>
        <dbReference type="ChEBI" id="CHEBI:57945"/>
        <dbReference type="EC" id="1.3.1.1"/>
    </reaction>
</comment>
<dbReference type="Pfam" id="PF01180">
    <property type="entry name" value="DHO_dh"/>
    <property type="match status" value="1"/>
</dbReference>
<comment type="cofactor">
    <cofactor evidence="1">
        <name>FMN</name>
        <dbReference type="ChEBI" id="CHEBI:58210"/>
    </cofactor>
</comment>
<dbReference type="InterPro" id="IPR013785">
    <property type="entry name" value="Aldolase_TIM"/>
</dbReference>
<comment type="pathway">
    <text evidence="2">Pyrimidine metabolism; UMP biosynthesis via de novo pathway.</text>
</comment>
<dbReference type="GO" id="GO:0006212">
    <property type="term" value="P:uracil catabolic process"/>
    <property type="evidence" value="ECO:0007669"/>
    <property type="project" value="TreeGrafter"/>
</dbReference>
<gene>
    <name evidence="13" type="ORF">J2W43_002157</name>
</gene>
<dbReference type="Proteomes" id="UP001252613">
    <property type="component" value="Unassembled WGS sequence"/>
</dbReference>
<feature type="domain" description="Dihydroorotate dehydrogenase catalytic" evidence="12">
    <location>
        <begin position="101"/>
        <end position="308"/>
    </location>
</feature>
<protein>
    <recommendedName>
        <fullName evidence="11">dihydrouracil dehydrogenase (NAD(+))</fullName>
        <ecNumber evidence="11">1.3.1.1</ecNumber>
    </recommendedName>
</protein>
<evidence type="ECO:0000256" key="8">
    <source>
        <dbReference type="ARBA" id="ARBA00048792"/>
    </source>
</evidence>
<evidence type="ECO:0000256" key="7">
    <source>
        <dbReference type="ARBA" id="ARBA00047685"/>
    </source>
</evidence>
<dbReference type="GO" id="GO:0004152">
    <property type="term" value="F:dihydroorotate dehydrogenase activity"/>
    <property type="evidence" value="ECO:0007669"/>
    <property type="project" value="InterPro"/>
</dbReference>
<dbReference type="PIRSF" id="PIRSF000164">
    <property type="entry name" value="DHO_oxidase"/>
    <property type="match status" value="1"/>
</dbReference>
<reference evidence="13" key="1">
    <citation type="submission" date="2023-07" db="EMBL/GenBank/DDBJ databases">
        <title>Sorghum-associated microbial communities from plants grown in Nebraska, USA.</title>
        <authorList>
            <person name="Schachtman D."/>
        </authorList>
    </citation>
    <scope>NUCLEOTIDE SEQUENCE</scope>
    <source>
        <strain evidence="13">3432</strain>
    </source>
</reference>
<evidence type="ECO:0000256" key="9">
    <source>
        <dbReference type="ARBA" id="ARBA00049578"/>
    </source>
</evidence>
<dbReference type="PANTHER" id="PTHR43073">
    <property type="entry name" value="DIHYDROPYRIMIDINE DEHYDROGENASE [NADP(+)]"/>
    <property type="match status" value="1"/>
</dbReference>
<dbReference type="AlphaFoldDB" id="A0AAW8M8S3"/>
<dbReference type="GO" id="GO:0005737">
    <property type="term" value="C:cytoplasm"/>
    <property type="evidence" value="ECO:0007669"/>
    <property type="project" value="InterPro"/>
</dbReference>
<dbReference type="PANTHER" id="PTHR43073:SF2">
    <property type="entry name" value="DIHYDROPYRIMIDINE DEHYDROGENASE [NADP(+)]"/>
    <property type="match status" value="1"/>
</dbReference>
<dbReference type="RefSeq" id="WP_310359872.1">
    <property type="nucleotide sequence ID" value="NZ_JAVDVC010000003.1"/>
</dbReference>
<sequence>MTRLTTPIGRLTLKNPVICGAGEQTMTREAIRAALATGVGAVVAKSTNESQAAKQQLDKTDYVLLDSNWHRLPWDFSPPADASLFGRSGLVQREFCEWLDELAALDIEARRQDAYVIPSLILSDLEQCAEYARQIEQAGLRVLELNIGAPHGEEAAKGAIVLERGAARIEAIVSRIRKATTLPLWIKLTGQSEDVVGLAQAARRGGADSVVMMGRFMGFLPDLDTGLPMLGTSAAIGGGWALPLTARWLMMTRKAMGDSYPLIATNGARNGLDVARFLLAGACATEMTSAVFTGGYPVLSRAVQELDDYVSRRGLNVEQLLGSAADQVQTYQQQADRPDWWKHFAPECPGSPD</sequence>
<comment type="catalytic activity">
    <reaction evidence="7">
        <text>5,6-dihydrothymine + NAD(+) = thymine + NADH + H(+)</text>
        <dbReference type="Rhea" id="RHEA:28791"/>
        <dbReference type="ChEBI" id="CHEBI:15378"/>
        <dbReference type="ChEBI" id="CHEBI:17821"/>
        <dbReference type="ChEBI" id="CHEBI:27468"/>
        <dbReference type="ChEBI" id="CHEBI:57540"/>
        <dbReference type="ChEBI" id="CHEBI:57945"/>
        <dbReference type="EC" id="1.3.1.1"/>
    </reaction>
</comment>
<evidence type="ECO:0000256" key="11">
    <source>
        <dbReference type="ARBA" id="ARBA00049728"/>
    </source>
</evidence>
<evidence type="ECO:0000256" key="3">
    <source>
        <dbReference type="ARBA" id="ARBA00022630"/>
    </source>
</evidence>
<evidence type="ECO:0000256" key="6">
    <source>
        <dbReference type="ARBA" id="ARBA00023002"/>
    </source>
</evidence>
<dbReference type="InterPro" id="IPR005720">
    <property type="entry name" value="Dihydroorotate_DH_cat"/>
</dbReference>
<evidence type="ECO:0000313" key="14">
    <source>
        <dbReference type="Proteomes" id="UP001252613"/>
    </source>
</evidence>
<dbReference type="SUPFAM" id="SSF51395">
    <property type="entry name" value="FMN-linked oxidoreductases"/>
    <property type="match status" value="1"/>
</dbReference>
<keyword evidence="6" id="KW-0560">Oxidoreductase</keyword>
<comment type="function">
    <text evidence="9">Involved in pyrimidine base degradation. Catalyzes physiologically the reduction of uracil to 5,6-dihydrouracil (DHU) by using NADH as a specific cosubstrate. It also catalyzes the reverse reaction and the reduction of thymine to 5,6-dihydrothymine (DHT).</text>
</comment>
<dbReference type="GO" id="GO:0006210">
    <property type="term" value="P:thymine catabolic process"/>
    <property type="evidence" value="ECO:0007669"/>
    <property type="project" value="TreeGrafter"/>
</dbReference>
<proteinExistence type="predicted"/>
<organism evidence="13 14">
    <name type="scientific">Pseudomonas brassicacearum</name>
    <dbReference type="NCBI Taxonomy" id="930166"/>
    <lineage>
        <taxon>Bacteria</taxon>
        <taxon>Pseudomonadati</taxon>
        <taxon>Pseudomonadota</taxon>
        <taxon>Gammaproteobacteria</taxon>
        <taxon>Pseudomonadales</taxon>
        <taxon>Pseudomonadaceae</taxon>
        <taxon>Pseudomonas</taxon>
    </lineage>
</organism>
<evidence type="ECO:0000259" key="12">
    <source>
        <dbReference type="Pfam" id="PF01180"/>
    </source>
</evidence>
<dbReference type="InterPro" id="IPR012135">
    <property type="entry name" value="Dihydroorotate_DH_1_2"/>
</dbReference>
<dbReference type="GO" id="GO:0050661">
    <property type="term" value="F:NADP binding"/>
    <property type="evidence" value="ECO:0007669"/>
    <property type="project" value="TreeGrafter"/>
</dbReference>